<dbReference type="EMBL" id="JNBS01004282">
    <property type="protein sequence ID" value="OQR83689.1"/>
    <property type="molecule type" value="Genomic_DNA"/>
</dbReference>
<dbReference type="OrthoDB" id="57822at2759"/>
<evidence type="ECO:0000313" key="2">
    <source>
        <dbReference type="Proteomes" id="UP000243217"/>
    </source>
</evidence>
<dbReference type="SUPFAM" id="SSF50370">
    <property type="entry name" value="Ricin B-like lectins"/>
    <property type="match status" value="2"/>
</dbReference>
<protein>
    <submittedName>
        <fullName evidence="1">Cytochrome P450</fullName>
    </submittedName>
</protein>
<accession>A0A1V9YDB5</accession>
<dbReference type="CDD" id="cd00257">
    <property type="entry name" value="beta-trefoil_FSCN-like"/>
    <property type="match status" value="2"/>
</dbReference>
<dbReference type="AlphaFoldDB" id="A0A1V9YDB5"/>
<name>A0A1V9YDB5_9STRA</name>
<dbReference type="Gene3D" id="2.80.10.50">
    <property type="match status" value="3"/>
</dbReference>
<feature type="non-terminal residue" evidence="1">
    <location>
        <position position="396"/>
    </location>
</feature>
<organism evidence="1 2">
    <name type="scientific">Thraustotheca clavata</name>
    <dbReference type="NCBI Taxonomy" id="74557"/>
    <lineage>
        <taxon>Eukaryota</taxon>
        <taxon>Sar</taxon>
        <taxon>Stramenopiles</taxon>
        <taxon>Oomycota</taxon>
        <taxon>Saprolegniomycetes</taxon>
        <taxon>Saprolegniales</taxon>
        <taxon>Achlyaceae</taxon>
        <taxon>Thraustotheca</taxon>
    </lineage>
</organism>
<dbReference type="Proteomes" id="UP000243217">
    <property type="component" value="Unassembled WGS sequence"/>
</dbReference>
<dbReference type="InterPro" id="IPR035992">
    <property type="entry name" value="Ricin_B-like_lectins"/>
</dbReference>
<sequence>MKSLEPLPTNSRARKVLIAAGTTLAIFGAYTATTSHVEEAVPIVNMNMMQMASASCTFNDGDLIALQADTGKFVARCNGCIPGGAYPDSAFVHVTQVNGNPWAVWKVTNTGNGKLALQADNGNYLARCNNCAPGAAYPDEAFVHVKDWNGAPYAQWTCVDGGSGKIALQSDTGKFLGRCNNCLTNGANPDSAFVHVTSTSNAPWALFSVVRIPTPACTFKDGDLITLQADSGKYVARCNGCISGGAYPDSAFVHVSQVSGNPWAVWKVTNTGTGKLALKADSGNYLARCNNCAPGAAYPDEAFVHVKDWNGAPYAQWTCVDSGNGKISLQSDTGKFLGRCNSCLSGGAYPDSAFVHVSTLSNSPWAQFTVNRLPPAACTFTDGQVIGLQADTGKFL</sequence>
<keyword evidence="2" id="KW-1185">Reference proteome</keyword>
<gene>
    <name evidence="1" type="ORF">THRCLA_10919</name>
</gene>
<reference evidence="1 2" key="1">
    <citation type="journal article" date="2014" name="Genome Biol. Evol.">
        <title>The secreted proteins of Achlya hypogyna and Thraustotheca clavata identify the ancestral oomycete secretome and reveal gene acquisitions by horizontal gene transfer.</title>
        <authorList>
            <person name="Misner I."/>
            <person name="Blouin N."/>
            <person name="Leonard G."/>
            <person name="Richards T.A."/>
            <person name="Lane C.E."/>
        </authorList>
    </citation>
    <scope>NUCLEOTIDE SEQUENCE [LARGE SCALE GENOMIC DNA]</scope>
    <source>
        <strain evidence="1 2">ATCC 34112</strain>
    </source>
</reference>
<proteinExistence type="predicted"/>
<evidence type="ECO:0000313" key="1">
    <source>
        <dbReference type="EMBL" id="OQR83689.1"/>
    </source>
</evidence>
<comment type="caution">
    <text evidence="1">The sequence shown here is derived from an EMBL/GenBank/DDBJ whole genome shotgun (WGS) entry which is preliminary data.</text>
</comment>